<gene>
    <name evidence="3" type="ORF">A4A49_31055</name>
</gene>
<feature type="region of interest" description="Disordered" evidence="1">
    <location>
        <begin position="1"/>
        <end position="20"/>
    </location>
</feature>
<dbReference type="Proteomes" id="UP000187609">
    <property type="component" value="Unassembled WGS sequence"/>
</dbReference>
<keyword evidence="2" id="KW-0812">Transmembrane</keyword>
<name>A0A314L3F9_NICAT</name>
<keyword evidence="4" id="KW-1185">Reference proteome</keyword>
<comment type="caution">
    <text evidence="3">The sequence shown here is derived from an EMBL/GenBank/DDBJ whole genome shotgun (WGS) entry which is preliminary data.</text>
</comment>
<accession>A0A314L3F9</accession>
<reference evidence="3" key="1">
    <citation type="submission" date="2016-11" db="EMBL/GenBank/DDBJ databases">
        <title>The genome of Nicotiana attenuata.</title>
        <authorList>
            <person name="Xu S."/>
            <person name="Brockmoeller T."/>
            <person name="Gaquerel E."/>
            <person name="Navarro A."/>
            <person name="Kuhl H."/>
            <person name="Gase K."/>
            <person name="Ling Z."/>
            <person name="Zhou W."/>
            <person name="Kreitzer C."/>
            <person name="Stanke M."/>
            <person name="Tang H."/>
            <person name="Lyons E."/>
            <person name="Pandey P."/>
            <person name="Pandey S.P."/>
            <person name="Timmermann B."/>
            <person name="Baldwin I.T."/>
        </authorList>
    </citation>
    <scope>NUCLEOTIDE SEQUENCE [LARGE SCALE GENOMIC DNA]</scope>
    <source>
        <strain evidence="3">UT</strain>
    </source>
</reference>
<feature type="region of interest" description="Disordered" evidence="1">
    <location>
        <begin position="54"/>
        <end position="77"/>
    </location>
</feature>
<organism evidence="3 4">
    <name type="scientific">Nicotiana attenuata</name>
    <name type="common">Coyote tobacco</name>
    <dbReference type="NCBI Taxonomy" id="49451"/>
    <lineage>
        <taxon>Eukaryota</taxon>
        <taxon>Viridiplantae</taxon>
        <taxon>Streptophyta</taxon>
        <taxon>Embryophyta</taxon>
        <taxon>Tracheophyta</taxon>
        <taxon>Spermatophyta</taxon>
        <taxon>Magnoliopsida</taxon>
        <taxon>eudicotyledons</taxon>
        <taxon>Gunneridae</taxon>
        <taxon>Pentapetalae</taxon>
        <taxon>asterids</taxon>
        <taxon>lamiids</taxon>
        <taxon>Solanales</taxon>
        <taxon>Solanaceae</taxon>
        <taxon>Nicotianoideae</taxon>
        <taxon>Nicotianeae</taxon>
        <taxon>Nicotiana</taxon>
    </lineage>
</organism>
<evidence type="ECO:0000256" key="2">
    <source>
        <dbReference type="SAM" id="Phobius"/>
    </source>
</evidence>
<sequence length="105" mass="11363">MNQEGCSSKNKKISNRIPAGSLASLRNQRLNPDLQLDPEMLRFSARSPVQASSAQQAVVQLNSRPSAGSNNAGSNNQGQYVPTVIYLLLFLPLLLPCLGFCFGSR</sequence>
<keyword evidence="2" id="KW-1133">Transmembrane helix</keyword>
<evidence type="ECO:0000313" key="4">
    <source>
        <dbReference type="Proteomes" id="UP000187609"/>
    </source>
</evidence>
<evidence type="ECO:0000256" key="1">
    <source>
        <dbReference type="SAM" id="MobiDB-lite"/>
    </source>
</evidence>
<dbReference type="AlphaFoldDB" id="A0A314L3F9"/>
<feature type="transmembrane region" description="Helical" evidence="2">
    <location>
        <begin position="84"/>
        <end position="103"/>
    </location>
</feature>
<evidence type="ECO:0000313" key="3">
    <source>
        <dbReference type="EMBL" id="OIT35549.1"/>
    </source>
</evidence>
<dbReference type="PANTHER" id="PTHR31881:SF6">
    <property type="entry name" value="OS09G0494600 PROTEIN"/>
    <property type="match status" value="1"/>
</dbReference>
<protein>
    <submittedName>
        <fullName evidence="3">Uncharacterized protein</fullName>
    </submittedName>
</protein>
<dbReference type="Gramene" id="OIT35549">
    <property type="protein sequence ID" value="OIT35549"/>
    <property type="gene ID" value="A4A49_31055"/>
</dbReference>
<dbReference type="PANTHER" id="PTHR31881">
    <property type="match status" value="1"/>
</dbReference>
<dbReference type="EMBL" id="MJEQ01000545">
    <property type="protein sequence ID" value="OIT35549.1"/>
    <property type="molecule type" value="Genomic_DNA"/>
</dbReference>
<keyword evidence="2" id="KW-0472">Membrane</keyword>
<proteinExistence type="predicted"/>